<gene>
    <name evidence="1" type="ORF">K0M31_016023</name>
</gene>
<keyword evidence="2" id="KW-1185">Reference proteome</keyword>
<proteinExistence type="predicted"/>
<comment type="caution">
    <text evidence="1">The sequence shown here is derived from an EMBL/GenBank/DDBJ whole genome shotgun (WGS) entry which is preliminary data.</text>
</comment>
<evidence type="ECO:0000313" key="2">
    <source>
        <dbReference type="Proteomes" id="UP001177670"/>
    </source>
</evidence>
<protein>
    <submittedName>
        <fullName evidence="1">Uncharacterized protein</fullName>
    </submittedName>
</protein>
<dbReference type="Proteomes" id="UP001177670">
    <property type="component" value="Unassembled WGS sequence"/>
</dbReference>
<evidence type="ECO:0000313" key="1">
    <source>
        <dbReference type="EMBL" id="KAK1131875.1"/>
    </source>
</evidence>
<dbReference type="AlphaFoldDB" id="A0AA40G6A0"/>
<organism evidence="1 2">
    <name type="scientific">Melipona bicolor</name>
    <dbReference type="NCBI Taxonomy" id="60889"/>
    <lineage>
        <taxon>Eukaryota</taxon>
        <taxon>Metazoa</taxon>
        <taxon>Ecdysozoa</taxon>
        <taxon>Arthropoda</taxon>
        <taxon>Hexapoda</taxon>
        <taxon>Insecta</taxon>
        <taxon>Pterygota</taxon>
        <taxon>Neoptera</taxon>
        <taxon>Endopterygota</taxon>
        <taxon>Hymenoptera</taxon>
        <taxon>Apocrita</taxon>
        <taxon>Aculeata</taxon>
        <taxon>Apoidea</taxon>
        <taxon>Anthophila</taxon>
        <taxon>Apidae</taxon>
        <taxon>Melipona</taxon>
    </lineage>
</organism>
<reference evidence="1" key="1">
    <citation type="submission" date="2021-10" db="EMBL/GenBank/DDBJ databases">
        <title>Melipona bicolor Genome sequencing and assembly.</title>
        <authorList>
            <person name="Araujo N.S."/>
            <person name="Arias M.C."/>
        </authorList>
    </citation>
    <scope>NUCLEOTIDE SEQUENCE</scope>
    <source>
        <strain evidence="1">USP_2M_L1-L4_2017</strain>
        <tissue evidence="1">Whole body</tissue>
    </source>
</reference>
<sequence>MLWAIFRMNDSGKIEMDSRDVVHSDTSSEIGGKLCAQRVPDKSYEHKGTHERPSFKRITFLAWAVAQGQEVHDLTDEYYGTTDLKESPVFAV</sequence>
<dbReference type="EMBL" id="JAHYIQ010000005">
    <property type="protein sequence ID" value="KAK1131875.1"/>
    <property type="molecule type" value="Genomic_DNA"/>
</dbReference>
<name>A0AA40G6A0_9HYME</name>
<accession>A0AA40G6A0</accession>